<evidence type="ECO:0000259" key="3">
    <source>
        <dbReference type="PROSITE" id="PS50011"/>
    </source>
</evidence>
<dbReference type="Proteomes" id="UP000245391">
    <property type="component" value="Unassembled WGS sequence"/>
</dbReference>
<dbReference type="OrthoDB" id="9813021at2"/>
<dbReference type="InterPro" id="IPR011009">
    <property type="entry name" value="Kinase-like_dom_sf"/>
</dbReference>
<feature type="region of interest" description="Disordered" evidence="2">
    <location>
        <begin position="1"/>
        <end position="22"/>
    </location>
</feature>
<dbReference type="Pfam" id="PF00069">
    <property type="entry name" value="Pkinase"/>
    <property type="match status" value="1"/>
</dbReference>
<dbReference type="AlphaFoldDB" id="A0A317F3E3"/>
<evidence type="ECO:0000256" key="1">
    <source>
        <dbReference type="PROSITE-ProRule" id="PRU10141"/>
    </source>
</evidence>
<dbReference type="PROSITE" id="PS50011">
    <property type="entry name" value="PROTEIN_KINASE_DOM"/>
    <property type="match status" value="1"/>
</dbReference>
<dbReference type="Gene3D" id="1.10.510.10">
    <property type="entry name" value="Transferase(Phosphotransferase) domain 1"/>
    <property type="match status" value="1"/>
</dbReference>
<evidence type="ECO:0000256" key="2">
    <source>
        <dbReference type="SAM" id="MobiDB-lite"/>
    </source>
</evidence>
<reference evidence="5" key="1">
    <citation type="submission" date="2018-05" db="EMBL/GenBank/DDBJ databases">
        <title>Pedobacter paludis sp. nov., isolated from wetland soil.</title>
        <authorList>
            <person name="Zhang Y."/>
        </authorList>
    </citation>
    <scope>NUCLEOTIDE SEQUENCE [LARGE SCALE GENOMIC DNA]</scope>
    <source>
        <strain evidence="5">R-8</strain>
    </source>
</reference>
<keyword evidence="1" id="KW-0547">Nucleotide-binding</keyword>
<dbReference type="RefSeq" id="WP_109927942.1">
    <property type="nucleotide sequence ID" value="NZ_QGNY01000001.1"/>
</dbReference>
<keyword evidence="5" id="KW-1185">Reference proteome</keyword>
<dbReference type="SMART" id="SM00220">
    <property type="entry name" value="S_TKc"/>
    <property type="match status" value="1"/>
</dbReference>
<evidence type="ECO:0000313" key="4">
    <source>
        <dbReference type="EMBL" id="PWS33355.1"/>
    </source>
</evidence>
<organism evidence="4 5">
    <name type="scientific">Pedobacter paludis</name>
    <dbReference type="NCBI Taxonomy" id="2203212"/>
    <lineage>
        <taxon>Bacteria</taxon>
        <taxon>Pseudomonadati</taxon>
        <taxon>Bacteroidota</taxon>
        <taxon>Sphingobacteriia</taxon>
        <taxon>Sphingobacteriales</taxon>
        <taxon>Sphingobacteriaceae</taxon>
        <taxon>Pedobacter</taxon>
    </lineage>
</organism>
<dbReference type="InterPro" id="IPR000719">
    <property type="entry name" value="Prot_kinase_dom"/>
</dbReference>
<sequence>MNIKKKRYYKSKQNNGQNAKYGKKTARKIGKYQVIEELGKGGNGVVYQVRIGKLSYAMKTLKDFSKSFRYARFRDEVKALNDLGPIDNVVSLIDYNLPIEPETNDVPYYTMPIGVPYLKHIQGKDHELLFKDFLKIVKAVATLHDKEYTHRDIKPDNLLWIDGKPTLSDFGLVSFPDKSAKSPQNEKIGPQWTIAPEMQRTSSTAEFKKADVYSLAKTLWILITGSKFGFEGQYIPNSNISIDNYVEVMINKPTVAGQWYYHSTVILDKLLSEATDNDPTKRPTAEEFYKILEFWLQTNAKFEQRNPYEWEEAIDTIFPYGMPTTCEWTNKEQIFSVLKRLVAYDNLNYFFYPDTGGDMMGTLELAPDQQTFIINGNRLILPEKLIFRSDSVKRISYFRLVVQNIGAVTNVPQGSTHEEYLADEQYQYVAPLYQEGVNGRRVRKYLNGTFVFVNKRSRINDLRGPYRHGLYMDGHTGIHDQIPAEEYHQMLCDNC</sequence>
<dbReference type="PROSITE" id="PS00107">
    <property type="entry name" value="PROTEIN_KINASE_ATP"/>
    <property type="match status" value="1"/>
</dbReference>
<keyword evidence="1" id="KW-0067">ATP-binding</keyword>
<accession>A0A317F3E3</accession>
<dbReference type="GO" id="GO:0005737">
    <property type="term" value="C:cytoplasm"/>
    <property type="evidence" value="ECO:0007669"/>
    <property type="project" value="TreeGrafter"/>
</dbReference>
<dbReference type="PANTHER" id="PTHR44167:SF24">
    <property type="entry name" value="SERINE_THREONINE-PROTEIN KINASE CHK2"/>
    <property type="match status" value="1"/>
</dbReference>
<proteinExistence type="predicted"/>
<dbReference type="Gene3D" id="3.30.200.20">
    <property type="entry name" value="Phosphorylase Kinase, domain 1"/>
    <property type="match status" value="1"/>
</dbReference>
<dbReference type="PANTHER" id="PTHR44167">
    <property type="entry name" value="OVARIAN-SPECIFIC SERINE/THREONINE-PROTEIN KINASE LOK-RELATED"/>
    <property type="match status" value="1"/>
</dbReference>
<dbReference type="GO" id="GO:0005524">
    <property type="term" value="F:ATP binding"/>
    <property type="evidence" value="ECO:0007669"/>
    <property type="project" value="UniProtKB-UniRule"/>
</dbReference>
<dbReference type="InterPro" id="IPR017441">
    <property type="entry name" value="Protein_kinase_ATP_BS"/>
</dbReference>
<dbReference type="EMBL" id="QGNY01000001">
    <property type="protein sequence ID" value="PWS33355.1"/>
    <property type="molecule type" value="Genomic_DNA"/>
</dbReference>
<comment type="caution">
    <text evidence="4">The sequence shown here is derived from an EMBL/GenBank/DDBJ whole genome shotgun (WGS) entry which is preliminary data.</text>
</comment>
<name>A0A317F3E3_9SPHI</name>
<feature type="compositionally biased region" description="Basic residues" evidence="2">
    <location>
        <begin position="1"/>
        <end position="10"/>
    </location>
</feature>
<protein>
    <recommendedName>
        <fullName evidence="3">Protein kinase domain-containing protein</fullName>
    </recommendedName>
</protein>
<feature type="binding site" evidence="1">
    <location>
        <position position="59"/>
    </location>
    <ligand>
        <name>ATP</name>
        <dbReference type="ChEBI" id="CHEBI:30616"/>
    </ligand>
</feature>
<dbReference type="SUPFAM" id="SSF56112">
    <property type="entry name" value="Protein kinase-like (PK-like)"/>
    <property type="match status" value="1"/>
</dbReference>
<feature type="domain" description="Protein kinase" evidence="3">
    <location>
        <begin position="32"/>
        <end position="296"/>
    </location>
</feature>
<evidence type="ECO:0000313" key="5">
    <source>
        <dbReference type="Proteomes" id="UP000245391"/>
    </source>
</evidence>
<dbReference type="GO" id="GO:0004674">
    <property type="term" value="F:protein serine/threonine kinase activity"/>
    <property type="evidence" value="ECO:0007669"/>
    <property type="project" value="TreeGrafter"/>
</dbReference>
<gene>
    <name evidence="4" type="ORF">DF947_01640</name>
</gene>